<dbReference type="Proteomes" id="UP000218439">
    <property type="component" value="Unassembled WGS sequence"/>
</dbReference>
<feature type="transmembrane region" description="Helical" evidence="1">
    <location>
        <begin position="622"/>
        <end position="640"/>
    </location>
</feature>
<feature type="domain" description="DUF6923" evidence="2">
    <location>
        <begin position="3"/>
        <end position="107"/>
    </location>
</feature>
<evidence type="ECO:0000313" key="3">
    <source>
        <dbReference type="EMBL" id="PAT40808.1"/>
    </source>
</evidence>
<gene>
    <name evidence="3" type="ORF">CK621_13505</name>
</gene>
<organism evidence="3 4">
    <name type="scientific">Vandammella animalimorsus</name>
    <dbReference type="NCBI Taxonomy" id="2029117"/>
    <lineage>
        <taxon>Bacteria</taxon>
        <taxon>Pseudomonadati</taxon>
        <taxon>Pseudomonadota</taxon>
        <taxon>Betaproteobacteria</taxon>
        <taxon>Burkholderiales</taxon>
        <taxon>Comamonadaceae</taxon>
        <taxon>Vandammella</taxon>
    </lineage>
</organism>
<dbReference type="EMBL" id="NSJE01000030">
    <property type="protein sequence ID" value="PAT40808.1"/>
    <property type="molecule type" value="Genomic_DNA"/>
</dbReference>
<dbReference type="InterPro" id="IPR054215">
    <property type="entry name" value="DUF6923"/>
</dbReference>
<comment type="caution">
    <text evidence="3">The sequence shown here is derived from an EMBL/GenBank/DDBJ whole genome shotgun (WGS) entry which is preliminary data.</text>
</comment>
<protein>
    <recommendedName>
        <fullName evidence="2">DUF6923 domain-containing protein</fullName>
    </recommendedName>
</protein>
<evidence type="ECO:0000313" key="4">
    <source>
        <dbReference type="Proteomes" id="UP000218439"/>
    </source>
</evidence>
<evidence type="ECO:0000256" key="1">
    <source>
        <dbReference type="SAM" id="Phobius"/>
    </source>
</evidence>
<evidence type="ECO:0000259" key="2">
    <source>
        <dbReference type="Pfam" id="PF21959"/>
    </source>
</evidence>
<keyword evidence="1" id="KW-1133">Transmembrane helix</keyword>
<keyword evidence="1" id="KW-0472">Membrane</keyword>
<name>A0A2A2ASV1_9BURK</name>
<dbReference type="Pfam" id="PF21959">
    <property type="entry name" value="DUF6923"/>
    <property type="match status" value="1"/>
</dbReference>
<keyword evidence="1" id="KW-0812">Transmembrane</keyword>
<sequence length="645" mass="67658">MHINVNALGYNPRDNYLYATRLPIARDGTIDPTGKWTGIYRLGKNAGDKIAPMSMNDTAPDDLRKHIVYLTGYPDNTGAASGAFDRAGNYFLAQSNTSRVFRIKDLHTLAPDSSAHPTAHAEEIERIPETDLPNGFSAPTQAQINAHGQAITDFAVHPTESRNTQSVLYGMGYRDPADGKWYLYRYRISNPSNAIGSADGPRVHVSRKEVSGFVAGNPLGDASLINSAFFVALMFNTEGKLFLYAFNGGANGKFFRMDPSNANLEFVQPNAPGVRSADGASCIASIIANDLDLGSFSNATDTTTTVKVIGNDTAYGQPVVLEGAETNASLKTNWTPVSVPTGGSLTLNPDGTITIPQHAPPGVYKYEYEICTEPATNPATCDTAVATVEVKVNNPSITADNDHLGTITPGNSSSESVITGDTVNGQPVVLNGPGANASLNTNWNKLSGPNGGNLTLNPDGTVSVPPGAPAGTYEYEYEICIVPATTPPTCTKAKVTVVVPAAAIVADNDHLGTIAPDNSSSESIITGDTVNGQPVVLNGPGANASLNTNWNKLSGPNGGNLTLNPDGTVSVPPGAPAGTYEYEYEICIVPATTPPTCTKAKVTVVVSTAPATGTAVPVPMDAPWAILLAVLGIAGMTQRMRKRRR</sequence>
<accession>A0A2A2ASV1</accession>
<dbReference type="AlphaFoldDB" id="A0A2A2ASV1"/>
<reference evidence="3 4" key="1">
    <citation type="submission" date="2017-08" db="EMBL/GenBank/DDBJ databases">
        <title>WGS of Clinical strains of the CDC Group NO-1 linked to zoonotic infections in humans.</title>
        <authorList>
            <person name="Bernier A.-M."/>
            <person name="Bernard K."/>
        </authorList>
    </citation>
    <scope>NUCLEOTIDE SEQUENCE [LARGE SCALE GENOMIC DNA]</scope>
    <source>
        <strain evidence="3 4">NML120219</strain>
    </source>
</reference>
<proteinExistence type="predicted"/>